<keyword evidence="2" id="KW-1133">Transmembrane helix</keyword>
<organism evidence="3 4">
    <name type="scientific">Streptomyces albospinus</name>
    <dbReference type="NCBI Taxonomy" id="285515"/>
    <lineage>
        <taxon>Bacteria</taxon>
        <taxon>Bacillati</taxon>
        <taxon>Actinomycetota</taxon>
        <taxon>Actinomycetes</taxon>
        <taxon>Kitasatosporales</taxon>
        <taxon>Streptomycetaceae</taxon>
        <taxon>Streptomyces</taxon>
    </lineage>
</organism>
<comment type="caution">
    <text evidence="3">The sequence shown here is derived from an EMBL/GenBank/DDBJ whole genome shotgun (WGS) entry which is preliminary data.</text>
</comment>
<name>A0ABQ2VIC7_9ACTN</name>
<evidence type="ECO:0000313" key="4">
    <source>
        <dbReference type="Proteomes" id="UP000654471"/>
    </source>
</evidence>
<dbReference type="Proteomes" id="UP000654471">
    <property type="component" value="Unassembled WGS sequence"/>
</dbReference>
<keyword evidence="2" id="KW-0472">Membrane</keyword>
<feature type="region of interest" description="Disordered" evidence="1">
    <location>
        <begin position="48"/>
        <end position="102"/>
    </location>
</feature>
<protein>
    <submittedName>
        <fullName evidence="3">Uncharacterized protein</fullName>
    </submittedName>
</protein>
<evidence type="ECO:0000313" key="3">
    <source>
        <dbReference type="EMBL" id="GGU87207.1"/>
    </source>
</evidence>
<evidence type="ECO:0000256" key="2">
    <source>
        <dbReference type="SAM" id="Phobius"/>
    </source>
</evidence>
<keyword evidence="4" id="KW-1185">Reference proteome</keyword>
<gene>
    <name evidence="3" type="ORF">GCM10010211_61790</name>
</gene>
<proteinExistence type="predicted"/>
<keyword evidence="2" id="KW-0812">Transmembrane</keyword>
<dbReference type="EMBL" id="BMRP01000029">
    <property type="protein sequence ID" value="GGU87207.1"/>
    <property type="molecule type" value="Genomic_DNA"/>
</dbReference>
<reference evidence="4" key="1">
    <citation type="journal article" date="2019" name="Int. J. Syst. Evol. Microbiol.">
        <title>The Global Catalogue of Microorganisms (GCM) 10K type strain sequencing project: providing services to taxonomists for standard genome sequencing and annotation.</title>
        <authorList>
            <consortium name="The Broad Institute Genomics Platform"/>
            <consortium name="The Broad Institute Genome Sequencing Center for Infectious Disease"/>
            <person name="Wu L."/>
            <person name="Ma J."/>
        </authorList>
    </citation>
    <scope>NUCLEOTIDE SEQUENCE [LARGE SCALE GENOMIC DNA]</scope>
    <source>
        <strain evidence="4">JCM 3399</strain>
    </source>
</reference>
<sequence>MPEGLTPVLAGIGPAGSDSVQGFAAGLVGAIALFVIGCGPGWIVGALNSHRGNPRPRCTARPAPRGPFGEGADVRREGQGPQPEFGRQVGHRPGGLTQTRLS</sequence>
<evidence type="ECO:0000256" key="1">
    <source>
        <dbReference type="SAM" id="MobiDB-lite"/>
    </source>
</evidence>
<feature type="transmembrane region" description="Helical" evidence="2">
    <location>
        <begin position="23"/>
        <end position="47"/>
    </location>
</feature>
<feature type="compositionally biased region" description="Low complexity" evidence="1">
    <location>
        <begin position="55"/>
        <end position="67"/>
    </location>
</feature>
<accession>A0ABQ2VIC7</accession>